<organism evidence="2 3">
    <name type="scientific">Fusarium denticulatum</name>
    <dbReference type="NCBI Taxonomy" id="48507"/>
    <lineage>
        <taxon>Eukaryota</taxon>
        <taxon>Fungi</taxon>
        <taxon>Dikarya</taxon>
        <taxon>Ascomycota</taxon>
        <taxon>Pezizomycotina</taxon>
        <taxon>Sordariomycetes</taxon>
        <taxon>Hypocreomycetidae</taxon>
        <taxon>Hypocreales</taxon>
        <taxon>Nectriaceae</taxon>
        <taxon>Fusarium</taxon>
        <taxon>Fusarium fujikuroi species complex</taxon>
    </lineage>
</organism>
<comment type="caution">
    <text evidence="2">The sequence shown here is derived from an EMBL/GenBank/DDBJ whole genome shotgun (WGS) entry which is preliminary data.</text>
</comment>
<dbReference type="EMBL" id="JAAOAK010000018">
    <property type="protein sequence ID" value="KAF5694862.1"/>
    <property type="molecule type" value="Genomic_DNA"/>
</dbReference>
<dbReference type="AlphaFoldDB" id="A0A8H5XK00"/>
<accession>A0A8H5XK00</accession>
<feature type="region of interest" description="Disordered" evidence="1">
    <location>
        <begin position="1"/>
        <end position="26"/>
    </location>
</feature>
<evidence type="ECO:0000256" key="1">
    <source>
        <dbReference type="SAM" id="MobiDB-lite"/>
    </source>
</evidence>
<evidence type="ECO:0000313" key="3">
    <source>
        <dbReference type="Proteomes" id="UP000562682"/>
    </source>
</evidence>
<feature type="compositionally biased region" description="Basic and acidic residues" evidence="1">
    <location>
        <begin position="17"/>
        <end position="26"/>
    </location>
</feature>
<dbReference type="Proteomes" id="UP000562682">
    <property type="component" value="Unassembled WGS sequence"/>
</dbReference>
<gene>
    <name evidence="2" type="ORF">FDENT_991</name>
</gene>
<keyword evidence="3" id="KW-1185">Reference proteome</keyword>
<protein>
    <submittedName>
        <fullName evidence="2">Uncharacterized protein</fullName>
    </submittedName>
</protein>
<evidence type="ECO:0000313" key="2">
    <source>
        <dbReference type="EMBL" id="KAF5694862.1"/>
    </source>
</evidence>
<sequence length="220" mass="25784">MSGDRSGLLTPELDQLSGKEKAQPHEDFGKKVRAIWKRASYTPPPKIQEILRAQQSWGFVYYEAKEVEHPYDRRWNSLLDIVNYTPQPSLARDVREATYSGIHCQGKRNDLVALQTEIWAPVTSERDLDEDDGFRRHFQEFRQSLSSPGILKSSFIDSFTEETACSNCERYQGRVKVVVYSLNMWFYAVRWEGVSLRDMCLKAQMHQDKLWICYEKEMED</sequence>
<reference evidence="2 3" key="1">
    <citation type="submission" date="2020-05" db="EMBL/GenBank/DDBJ databases">
        <title>Identification and distribution of gene clusters putatively required for synthesis of sphingolipid metabolism inhibitors in phylogenetically diverse species of the filamentous fungus Fusarium.</title>
        <authorList>
            <person name="Kim H.-S."/>
            <person name="Busman M."/>
            <person name="Brown D.W."/>
            <person name="Divon H."/>
            <person name="Uhlig S."/>
            <person name="Proctor R.H."/>
        </authorList>
    </citation>
    <scope>NUCLEOTIDE SEQUENCE [LARGE SCALE GENOMIC DNA]</scope>
    <source>
        <strain evidence="2 3">NRRL 25311</strain>
    </source>
</reference>
<name>A0A8H5XK00_9HYPO</name>
<proteinExistence type="predicted"/>